<feature type="domain" description="GGDEF" evidence="7">
    <location>
        <begin position="226"/>
        <end position="358"/>
    </location>
</feature>
<feature type="transmembrane region" description="Helical" evidence="6">
    <location>
        <begin position="34"/>
        <end position="56"/>
    </location>
</feature>
<evidence type="ECO:0000313" key="9">
    <source>
        <dbReference type="Proteomes" id="UP000247476"/>
    </source>
</evidence>
<dbReference type="OrthoDB" id="9759607at2"/>
<keyword evidence="4 6" id="KW-1133">Transmembrane helix</keyword>
<dbReference type="GO" id="GO:0071555">
    <property type="term" value="P:cell wall organization"/>
    <property type="evidence" value="ECO:0007669"/>
    <property type="project" value="InterPro"/>
</dbReference>
<evidence type="ECO:0000256" key="1">
    <source>
        <dbReference type="ARBA" id="ARBA00004651"/>
    </source>
</evidence>
<protein>
    <submittedName>
        <fullName evidence="8">Diguanylate cyclase</fullName>
    </submittedName>
</protein>
<comment type="caution">
    <text evidence="8">The sequence shown here is derived from an EMBL/GenBank/DDBJ whole genome shotgun (WGS) entry which is preliminary data.</text>
</comment>
<dbReference type="GO" id="GO:0043709">
    <property type="term" value="P:cell adhesion involved in single-species biofilm formation"/>
    <property type="evidence" value="ECO:0007669"/>
    <property type="project" value="TreeGrafter"/>
</dbReference>
<dbReference type="Gene3D" id="3.30.70.270">
    <property type="match status" value="1"/>
</dbReference>
<dbReference type="InterPro" id="IPR043128">
    <property type="entry name" value="Rev_trsase/Diguanyl_cyclase"/>
</dbReference>
<comment type="subcellular location">
    <subcellularLocation>
        <location evidence="1">Cell membrane</location>
        <topology evidence="1">Multi-pass membrane protein</topology>
    </subcellularLocation>
</comment>
<keyword evidence="3 6" id="KW-0812">Transmembrane</keyword>
<feature type="transmembrane region" description="Helical" evidence="6">
    <location>
        <begin position="129"/>
        <end position="152"/>
    </location>
</feature>
<sequence>MILELITNMSLLTAFLFLSNQFHIRKPVTTTSPLYIRLAIGAAYGLFGVMLMYFSVHIADRIILDFRTLTIMASAFFGGWVSSIATTVLIVAGRIGLFGGITDSSVVAASNAVAVGIACGVFRAKFRSFWPYWLSGIAVNMVAIIWSLIFLLGSRSLAYLPLYLTVLALGGVYVAYMIGFLTRTNALYAQLAKSAGTDYLTDLHNHRSFDTIFNELFTSVQQQKLVVLSLIAVDIDHFKKVNDTYGHAAGDAVLQQFGQVLKRTARSFDTAARIGGEEFAVLLPDCPHDMALQVAERIRAAVEAHRYALPDGRTIHITASLGVSTYPGVPADELLNGADQALYEAKRTGRNRVCSAACGTA</sequence>
<dbReference type="PANTHER" id="PTHR45138:SF9">
    <property type="entry name" value="DIGUANYLATE CYCLASE DGCM-RELATED"/>
    <property type="match status" value="1"/>
</dbReference>
<evidence type="ECO:0000313" key="8">
    <source>
        <dbReference type="EMBL" id="PYI55011.1"/>
    </source>
</evidence>
<evidence type="ECO:0000259" key="7">
    <source>
        <dbReference type="PROSITE" id="PS50887"/>
    </source>
</evidence>
<feature type="transmembrane region" description="Helical" evidence="6">
    <location>
        <begin position="158"/>
        <end position="181"/>
    </location>
</feature>
<feature type="transmembrane region" description="Helical" evidence="6">
    <location>
        <begin position="68"/>
        <end position="92"/>
    </location>
</feature>
<dbReference type="InterPro" id="IPR029787">
    <property type="entry name" value="Nucleotide_cyclase"/>
</dbReference>
<dbReference type="GO" id="GO:0052621">
    <property type="term" value="F:diguanylate cyclase activity"/>
    <property type="evidence" value="ECO:0007669"/>
    <property type="project" value="TreeGrafter"/>
</dbReference>
<dbReference type="InterPro" id="IPR050469">
    <property type="entry name" value="Diguanylate_Cyclase"/>
</dbReference>
<reference evidence="8 9" key="1">
    <citation type="submission" date="2018-05" db="EMBL/GenBank/DDBJ databases">
        <title>Paenibacillus flagellatus sp. nov., isolated from selenium mineral soil.</title>
        <authorList>
            <person name="Dai X."/>
        </authorList>
    </citation>
    <scope>NUCLEOTIDE SEQUENCE [LARGE SCALE GENOMIC DNA]</scope>
    <source>
        <strain evidence="8 9">DXL2</strain>
    </source>
</reference>
<dbReference type="PROSITE" id="PS50887">
    <property type="entry name" value="GGDEF"/>
    <property type="match status" value="1"/>
</dbReference>
<dbReference type="RefSeq" id="WP_110840006.1">
    <property type="nucleotide sequence ID" value="NZ_QJVJ01000004.1"/>
</dbReference>
<proteinExistence type="predicted"/>
<dbReference type="InterPro" id="IPR000160">
    <property type="entry name" value="GGDEF_dom"/>
</dbReference>
<dbReference type="CDD" id="cd01949">
    <property type="entry name" value="GGDEF"/>
    <property type="match status" value="1"/>
</dbReference>
<keyword evidence="5 6" id="KW-0472">Membrane</keyword>
<dbReference type="Pfam" id="PF00990">
    <property type="entry name" value="GGDEF"/>
    <property type="match status" value="1"/>
</dbReference>
<name>A0A2V5K6L1_9BACL</name>
<dbReference type="InterPro" id="IPR011620">
    <property type="entry name" value="Sig_transdc_His_kinase_LytS_TM"/>
</dbReference>
<dbReference type="GO" id="GO:1902201">
    <property type="term" value="P:negative regulation of bacterial-type flagellum-dependent cell motility"/>
    <property type="evidence" value="ECO:0007669"/>
    <property type="project" value="TreeGrafter"/>
</dbReference>
<dbReference type="FunFam" id="3.30.70.270:FF:000001">
    <property type="entry name" value="Diguanylate cyclase domain protein"/>
    <property type="match status" value="1"/>
</dbReference>
<evidence type="ECO:0000256" key="5">
    <source>
        <dbReference type="ARBA" id="ARBA00023136"/>
    </source>
</evidence>
<dbReference type="SMART" id="SM00267">
    <property type="entry name" value="GGDEF"/>
    <property type="match status" value="1"/>
</dbReference>
<evidence type="ECO:0000256" key="3">
    <source>
        <dbReference type="ARBA" id="ARBA00022692"/>
    </source>
</evidence>
<dbReference type="AlphaFoldDB" id="A0A2V5K6L1"/>
<evidence type="ECO:0000256" key="4">
    <source>
        <dbReference type="ARBA" id="ARBA00022989"/>
    </source>
</evidence>
<dbReference type="Proteomes" id="UP000247476">
    <property type="component" value="Unassembled WGS sequence"/>
</dbReference>
<dbReference type="EMBL" id="QJVJ01000004">
    <property type="protein sequence ID" value="PYI55011.1"/>
    <property type="molecule type" value="Genomic_DNA"/>
</dbReference>
<evidence type="ECO:0000256" key="6">
    <source>
        <dbReference type="SAM" id="Phobius"/>
    </source>
</evidence>
<keyword evidence="2" id="KW-1003">Cell membrane</keyword>
<keyword evidence="9" id="KW-1185">Reference proteome</keyword>
<dbReference type="NCBIfam" id="TIGR00254">
    <property type="entry name" value="GGDEF"/>
    <property type="match status" value="1"/>
</dbReference>
<dbReference type="GO" id="GO:0000155">
    <property type="term" value="F:phosphorelay sensor kinase activity"/>
    <property type="evidence" value="ECO:0007669"/>
    <property type="project" value="InterPro"/>
</dbReference>
<accession>A0A2V5K6L1</accession>
<dbReference type="GO" id="GO:0005886">
    <property type="term" value="C:plasma membrane"/>
    <property type="evidence" value="ECO:0007669"/>
    <property type="project" value="UniProtKB-SubCell"/>
</dbReference>
<dbReference type="PANTHER" id="PTHR45138">
    <property type="entry name" value="REGULATORY COMPONENTS OF SENSORY TRANSDUCTION SYSTEM"/>
    <property type="match status" value="1"/>
</dbReference>
<dbReference type="SUPFAM" id="SSF55073">
    <property type="entry name" value="Nucleotide cyclase"/>
    <property type="match status" value="1"/>
</dbReference>
<gene>
    <name evidence="8" type="ORF">DLM86_10750</name>
</gene>
<dbReference type="Pfam" id="PF07694">
    <property type="entry name" value="5TM-5TMR_LYT"/>
    <property type="match status" value="1"/>
</dbReference>
<organism evidence="8 9">
    <name type="scientific">Paenibacillus flagellatus</name>
    <dbReference type="NCBI Taxonomy" id="2211139"/>
    <lineage>
        <taxon>Bacteria</taxon>
        <taxon>Bacillati</taxon>
        <taxon>Bacillota</taxon>
        <taxon>Bacilli</taxon>
        <taxon>Bacillales</taxon>
        <taxon>Paenibacillaceae</taxon>
        <taxon>Paenibacillus</taxon>
    </lineage>
</organism>
<evidence type="ECO:0000256" key="2">
    <source>
        <dbReference type="ARBA" id="ARBA00022475"/>
    </source>
</evidence>